<feature type="compositionally biased region" description="Basic and acidic residues" evidence="1">
    <location>
        <begin position="202"/>
        <end position="213"/>
    </location>
</feature>
<dbReference type="EMBL" id="CAJVQB010000328">
    <property type="protein sequence ID" value="CAG8482168.1"/>
    <property type="molecule type" value="Genomic_DNA"/>
</dbReference>
<evidence type="ECO:0000256" key="1">
    <source>
        <dbReference type="SAM" id="MobiDB-lite"/>
    </source>
</evidence>
<sequence>EQINIDYNEGVREDNYEVAKIHLFEIMLTIRQNQILEICRVVISCGTKTNYVMILTDGSHRCTCNLIITHGYPYEFFKDTNDIWQDSSITLCIDSGHDQSNYECSTYKFDYIKQIRGAEVYSPVLREVNNTRQKYGRAQGIMRKVLDIAIATNTYDELMGICHGFMLDKQKTQESDEQTEDVEYNIINPIITKRRGRPPGRAKSDVEMQDQHATKRQRLQILNVNQSNDETKDKRKTCQNCGNRGHNRATCKINKD</sequence>
<accession>A0ABM8VYY6</accession>
<reference evidence="2 3" key="1">
    <citation type="submission" date="2021-06" db="EMBL/GenBank/DDBJ databases">
        <authorList>
            <person name="Kallberg Y."/>
            <person name="Tangrot J."/>
            <person name="Rosling A."/>
        </authorList>
    </citation>
    <scope>NUCLEOTIDE SEQUENCE [LARGE SCALE GENOMIC DNA]</scope>
    <source>
        <strain evidence="2 3">120-4 pot B 10/14</strain>
    </source>
</reference>
<feature type="region of interest" description="Disordered" evidence="1">
    <location>
        <begin position="193"/>
        <end position="235"/>
    </location>
</feature>
<evidence type="ECO:0000313" key="2">
    <source>
        <dbReference type="EMBL" id="CAG8482168.1"/>
    </source>
</evidence>
<keyword evidence="3" id="KW-1185">Reference proteome</keyword>
<organism evidence="2 3">
    <name type="scientific">Gigaspora margarita</name>
    <dbReference type="NCBI Taxonomy" id="4874"/>
    <lineage>
        <taxon>Eukaryota</taxon>
        <taxon>Fungi</taxon>
        <taxon>Fungi incertae sedis</taxon>
        <taxon>Mucoromycota</taxon>
        <taxon>Glomeromycotina</taxon>
        <taxon>Glomeromycetes</taxon>
        <taxon>Diversisporales</taxon>
        <taxon>Gigasporaceae</taxon>
        <taxon>Gigaspora</taxon>
    </lineage>
</organism>
<dbReference type="Proteomes" id="UP000789901">
    <property type="component" value="Unassembled WGS sequence"/>
</dbReference>
<proteinExistence type="predicted"/>
<gene>
    <name evidence="2" type="ORF">GMARGA_LOCUS1294</name>
</gene>
<feature type="non-terminal residue" evidence="2">
    <location>
        <position position="1"/>
    </location>
</feature>
<evidence type="ECO:0000313" key="3">
    <source>
        <dbReference type="Proteomes" id="UP000789901"/>
    </source>
</evidence>
<protein>
    <submittedName>
        <fullName evidence="2">10250_t:CDS:1</fullName>
    </submittedName>
</protein>
<name>A0ABM8VYY6_GIGMA</name>
<comment type="caution">
    <text evidence="2">The sequence shown here is derived from an EMBL/GenBank/DDBJ whole genome shotgun (WGS) entry which is preliminary data.</text>
</comment>